<comment type="similarity">
    <text evidence="4">Belongs to the dihydroorotate dehydrogenase family. Type 1 subfamily.</text>
</comment>
<dbReference type="GO" id="GO:0004159">
    <property type="term" value="F:dihydropyrimidine dehydrogenase (NAD+) activity"/>
    <property type="evidence" value="ECO:0007669"/>
    <property type="project" value="UniProtKB-EC"/>
</dbReference>
<evidence type="ECO:0000256" key="11">
    <source>
        <dbReference type="ARBA" id="ARBA00023027"/>
    </source>
</evidence>
<evidence type="ECO:0000256" key="8">
    <source>
        <dbReference type="ARBA" id="ARBA00022630"/>
    </source>
</evidence>
<keyword evidence="24" id="KW-1185">Reference proteome</keyword>
<comment type="pathway">
    <text evidence="3">Pyrimidine metabolism; UMP biosynthesis via de novo pathway; orotate from (S)-dihydroorotate (NAD(+) route): step 1/1.</text>
</comment>
<feature type="domain" description="4Fe-4S ferredoxin-type" evidence="22">
    <location>
        <begin position="342"/>
        <end position="371"/>
    </location>
</feature>
<sequence length="374" mass="40459">MDLKVSFMGLKLKNPIIVAAGPLTASGKMIKKAIDAGAGAVVTKTIVNEVRSNVRPRLVANKYGMQNIELYSEYSLEEWENEISYAKENDGIVIANILAHTPSEMAYIASRVEKFGADAIELGISSPNGEGIEVLGSNPNKLYDFTKSVVARVNIPVMVKLSSNVTNLARLAKAAEKAGASAISGIDTVRGILGVDIEKKEALLPTYGGYSGAGIRPIGLAAVSTISQAVNISVSGIGGIINYKHVLEYIMLGATTVQMCTGLILNGVENIKNVLSELESWMNRREYNSIDDIKGAALRSLKSYEEIKLEPYGLKSRVFKCHVNCDKCVKACAYEAITKQNDRVYVESKNCTGCGLCVSLCDSRKFNLEWINCL</sequence>
<evidence type="ECO:0000256" key="5">
    <source>
        <dbReference type="ARBA" id="ARBA00010804"/>
    </source>
</evidence>
<evidence type="ECO:0000256" key="16">
    <source>
        <dbReference type="ARBA" id="ARBA00047685"/>
    </source>
</evidence>
<dbReference type="AlphaFoldDB" id="A0A1T5IUD5"/>
<dbReference type="Gene3D" id="3.30.70.20">
    <property type="match status" value="1"/>
</dbReference>
<accession>A0A1T5IUD5</accession>
<evidence type="ECO:0000256" key="1">
    <source>
        <dbReference type="ARBA" id="ARBA00001917"/>
    </source>
</evidence>
<dbReference type="PROSITE" id="PS51379">
    <property type="entry name" value="4FE4S_FER_2"/>
    <property type="match status" value="1"/>
</dbReference>
<evidence type="ECO:0000256" key="21">
    <source>
        <dbReference type="ARBA" id="ARBA00049728"/>
    </source>
</evidence>
<evidence type="ECO:0000313" key="24">
    <source>
        <dbReference type="Proteomes" id="UP000190285"/>
    </source>
</evidence>
<keyword evidence="8" id="KW-0285">Flavoprotein</keyword>
<comment type="cofactor">
    <cofactor evidence="1">
        <name>FMN</name>
        <dbReference type="ChEBI" id="CHEBI:58210"/>
    </cofactor>
</comment>
<dbReference type="GO" id="GO:0006212">
    <property type="term" value="P:uracil catabolic process"/>
    <property type="evidence" value="ECO:0007669"/>
    <property type="project" value="TreeGrafter"/>
</dbReference>
<dbReference type="FunFam" id="3.20.20.70:FF:000027">
    <property type="entry name" value="Dihydropyrimidine dehydrogenase [NADP(+)]"/>
    <property type="match status" value="1"/>
</dbReference>
<dbReference type="InterPro" id="IPR005720">
    <property type="entry name" value="Dihydroorotate_DH_cat"/>
</dbReference>
<proteinExistence type="inferred from homology"/>
<dbReference type="GO" id="GO:0002058">
    <property type="term" value="F:uracil binding"/>
    <property type="evidence" value="ECO:0007669"/>
    <property type="project" value="TreeGrafter"/>
</dbReference>
<dbReference type="EMBL" id="FUZT01000001">
    <property type="protein sequence ID" value="SKC42598.1"/>
    <property type="molecule type" value="Genomic_DNA"/>
</dbReference>
<dbReference type="InterPro" id="IPR013785">
    <property type="entry name" value="Aldolase_TIM"/>
</dbReference>
<dbReference type="GO" id="GO:0004589">
    <property type="term" value="F:dihydroorotate dehydrogenase (NAD+) activity"/>
    <property type="evidence" value="ECO:0007669"/>
    <property type="project" value="UniProtKB-EC"/>
</dbReference>
<evidence type="ECO:0000256" key="10">
    <source>
        <dbReference type="ARBA" id="ARBA00023002"/>
    </source>
</evidence>
<evidence type="ECO:0000256" key="18">
    <source>
        <dbReference type="ARBA" id="ARBA00048996"/>
    </source>
</evidence>
<comment type="similarity">
    <text evidence="5">Belongs to the dihydropyrimidine dehydrogenase family.</text>
</comment>
<evidence type="ECO:0000256" key="12">
    <source>
        <dbReference type="ARBA" id="ARBA00029718"/>
    </source>
</evidence>
<evidence type="ECO:0000259" key="22">
    <source>
        <dbReference type="PROSITE" id="PS51379"/>
    </source>
</evidence>
<evidence type="ECO:0000256" key="2">
    <source>
        <dbReference type="ARBA" id="ARBA00003616"/>
    </source>
</evidence>
<dbReference type="RefSeq" id="WP_079489407.1">
    <property type="nucleotide sequence ID" value="NZ_FUZT01000001.1"/>
</dbReference>
<dbReference type="EC" id="1.3.1.1" evidence="21"/>
<comment type="function">
    <text evidence="19">Involved in pyrimidine base degradation. Catalyzes physiologically the reduction of uracil to 5,6-dihydrouracil (DHU) by using NADH as a specific cosubstrate. It also catalyzes the reverse reaction and the reduction of thymine to 5,6-dihydrothymine (DHT).</text>
</comment>
<dbReference type="SUPFAM" id="SSF51395">
    <property type="entry name" value="FMN-linked oxidoreductases"/>
    <property type="match status" value="1"/>
</dbReference>
<name>A0A1T5IUD5_9FIRM</name>
<comment type="subunit">
    <text evidence="20">Heterotetramer of 2 PreA and 2 PreT subunits.</text>
</comment>
<dbReference type="OrthoDB" id="9794954at2"/>
<comment type="catalytic activity">
    <reaction evidence="16">
        <text>5,6-dihydrothymine + NAD(+) = thymine + NADH + H(+)</text>
        <dbReference type="Rhea" id="RHEA:28791"/>
        <dbReference type="ChEBI" id="CHEBI:15378"/>
        <dbReference type="ChEBI" id="CHEBI:17821"/>
        <dbReference type="ChEBI" id="CHEBI:27468"/>
        <dbReference type="ChEBI" id="CHEBI:57540"/>
        <dbReference type="ChEBI" id="CHEBI:57945"/>
        <dbReference type="EC" id="1.3.1.1"/>
    </reaction>
</comment>
<evidence type="ECO:0000256" key="4">
    <source>
        <dbReference type="ARBA" id="ARBA00008008"/>
    </source>
</evidence>
<evidence type="ECO:0000256" key="15">
    <source>
        <dbReference type="ARBA" id="ARBA00032722"/>
    </source>
</evidence>
<keyword evidence="9" id="KW-0288">FMN</keyword>
<evidence type="ECO:0000256" key="3">
    <source>
        <dbReference type="ARBA" id="ARBA00004715"/>
    </source>
</evidence>
<dbReference type="Proteomes" id="UP000190285">
    <property type="component" value="Unassembled WGS sequence"/>
</dbReference>
<dbReference type="GO" id="GO:0005737">
    <property type="term" value="C:cytoplasm"/>
    <property type="evidence" value="ECO:0007669"/>
    <property type="project" value="InterPro"/>
</dbReference>
<evidence type="ECO:0000256" key="17">
    <source>
        <dbReference type="ARBA" id="ARBA00048792"/>
    </source>
</evidence>
<evidence type="ECO:0000313" key="23">
    <source>
        <dbReference type="EMBL" id="SKC42598.1"/>
    </source>
</evidence>
<organism evidence="23 24">
    <name type="scientific">Maledivibacter halophilus</name>
    <dbReference type="NCBI Taxonomy" id="36842"/>
    <lineage>
        <taxon>Bacteria</taxon>
        <taxon>Bacillati</taxon>
        <taxon>Bacillota</taxon>
        <taxon>Clostridia</taxon>
        <taxon>Peptostreptococcales</taxon>
        <taxon>Caminicellaceae</taxon>
        <taxon>Maledivibacter</taxon>
    </lineage>
</organism>
<evidence type="ECO:0000256" key="14">
    <source>
        <dbReference type="ARBA" id="ARBA00032046"/>
    </source>
</evidence>
<evidence type="ECO:0000256" key="7">
    <source>
        <dbReference type="ARBA" id="ARBA00018101"/>
    </source>
</evidence>
<dbReference type="STRING" id="36842.SAMN02194393_00742"/>
<dbReference type="Gene3D" id="3.20.20.70">
    <property type="entry name" value="Aldolase class I"/>
    <property type="match status" value="1"/>
</dbReference>
<dbReference type="SUPFAM" id="SSF54862">
    <property type="entry name" value="4Fe-4S ferredoxins"/>
    <property type="match status" value="1"/>
</dbReference>
<dbReference type="InterPro" id="IPR017896">
    <property type="entry name" value="4Fe4S_Fe-S-bd"/>
</dbReference>
<dbReference type="PANTHER" id="PTHR43073">
    <property type="entry name" value="DIHYDROPYRIMIDINE DEHYDROGENASE [NADP(+)]"/>
    <property type="match status" value="1"/>
</dbReference>
<evidence type="ECO:0000256" key="6">
    <source>
        <dbReference type="ARBA" id="ARBA00012061"/>
    </source>
</evidence>
<comment type="catalytic activity">
    <reaction evidence="17">
        <text>5,6-dihydrouracil + NAD(+) = uracil + NADH + H(+)</text>
        <dbReference type="Rhea" id="RHEA:20189"/>
        <dbReference type="ChEBI" id="CHEBI:15378"/>
        <dbReference type="ChEBI" id="CHEBI:15901"/>
        <dbReference type="ChEBI" id="CHEBI:17568"/>
        <dbReference type="ChEBI" id="CHEBI:57540"/>
        <dbReference type="ChEBI" id="CHEBI:57945"/>
        <dbReference type="EC" id="1.3.1.1"/>
    </reaction>
</comment>
<dbReference type="GO" id="GO:0006210">
    <property type="term" value="P:thymine catabolic process"/>
    <property type="evidence" value="ECO:0007669"/>
    <property type="project" value="TreeGrafter"/>
</dbReference>
<evidence type="ECO:0000256" key="9">
    <source>
        <dbReference type="ARBA" id="ARBA00022643"/>
    </source>
</evidence>
<evidence type="ECO:0000256" key="19">
    <source>
        <dbReference type="ARBA" id="ARBA00049578"/>
    </source>
</evidence>
<reference evidence="23 24" key="1">
    <citation type="submission" date="2017-02" db="EMBL/GenBank/DDBJ databases">
        <authorList>
            <person name="Peterson S.W."/>
        </authorList>
    </citation>
    <scope>NUCLEOTIDE SEQUENCE [LARGE SCALE GENOMIC DNA]</scope>
    <source>
        <strain evidence="23 24">M1</strain>
    </source>
</reference>
<evidence type="ECO:0000256" key="20">
    <source>
        <dbReference type="ARBA" id="ARBA00049714"/>
    </source>
</evidence>
<dbReference type="Pfam" id="PF01180">
    <property type="entry name" value="DHO_dh"/>
    <property type="match status" value="1"/>
</dbReference>
<protein>
    <recommendedName>
        <fullName evidence="7">Dihydroorotate dehydrogenase B (NAD(+)), catalytic subunit</fullName>
        <ecNumber evidence="21">1.3.1.1</ecNumber>
        <ecNumber evidence="6">1.3.1.14</ecNumber>
    </recommendedName>
    <alternativeName>
        <fullName evidence="12">Dihydroorotate oxidase B</fullName>
    </alternativeName>
    <alternativeName>
        <fullName evidence="15">Dihydrothymine dehydrogenase</fullName>
    </alternativeName>
    <alternativeName>
        <fullName evidence="13">Dihydrouracil dehydrogenase</fullName>
    </alternativeName>
    <alternativeName>
        <fullName evidence="14">Orotate reductase (NADH)</fullName>
    </alternativeName>
</protein>
<gene>
    <name evidence="23" type="ORF">SAMN02194393_00742</name>
</gene>
<comment type="function">
    <text evidence="2">Catalyzes the conversion of dihydroorotate to orotate with NAD(+) as electron acceptor.</text>
</comment>
<dbReference type="GO" id="GO:0050661">
    <property type="term" value="F:NADP binding"/>
    <property type="evidence" value="ECO:0007669"/>
    <property type="project" value="TreeGrafter"/>
</dbReference>
<evidence type="ECO:0000256" key="13">
    <source>
        <dbReference type="ARBA" id="ARBA00030119"/>
    </source>
</evidence>
<keyword evidence="11" id="KW-0520">NAD</keyword>
<comment type="catalytic activity">
    <reaction evidence="18">
        <text>(S)-dihydroorotate + NAD(+) = orotate + NADH + H(+)</text>
        <dbReference type="Rhea" id="RHEA:13513"/>
        <dbReference type="ChEBI" id="CHEBI:15378"/>
        <dbReference type="ChEBI" id="CHEBI:30839"/>
        <dbReference type="ChEBI" id="CHEBI:30864"/>
        <dbReference type="ChEBI" id="CHEBI:57540"/>
        <dbReference type="ChEBI" id="CHEBI:57945"/>
        <dbReference type="EC" id="1.3.1.14"/>
    </reaction>
</comment>
<dbReference type="EC" id="1.3.1.14" evidence="6"/>
<dbReference type="PANTHER" id="PTHR43073:SF2">
    <property type="entry name" value="DIHYDROPYRIMIDINE DEHYDROGENASE [NADP(+)]"/>
    <property type="match status" value="1"/>
</dbReference>
<keyword evidence="10" id="KW-0560">Oxidoreductase</keyword>